<gene>
    <name evidence="3" type="ORF">IM660_02030</name>
</gene>
<dbReference type="PANTHER" id="PTHR30290">
    <property type="entry name" value="PERIPLASMIC BINDING COMPONENT OF ABC TRANSPORTER"/>
    <property type="match status" value="1"/>
</dbReference>
<feature type="domain" description="Solute-binding protein family 5" evidence="2">
    <location>
        <begin position="130"/>
        <end position="540"/>
    </location>
</feature>
<protein>
    <submittedName>
        <fullName evidence="3">ABC transporter substrate-binding protein</fullName>
    </submittedName>
</protein>
<dbReference type="KEGG" id="halt:IM660_02030"/>
<proteinExistence type="predicted"/>
<dbReference type="InterPro" id="IPR023765">
    <property type="entry name" value="SBP_5_CS"/>
</dbReference>
<evidence type="ECO:0000256" key="1">
    <source>
        <dbReference type="ARBA" id="ARBA00004193"/>
    </source>
</evidence>
<dbReference type="RefSeq" id="WP_193497782.1">
    <property type="nucleotide sequence ID" value="NZ_CP063169.1"/>
</dbReference>
<evidence type="ECO:0000313" key="3">
    <source>
        <dbReference type="EMBL" id="QOR71114.1"/>
    </source>
</evidence>
<organism evidence="3 4">
    <name type="scientific">Ruania alkalisoli</name>
    <dbReference type="NCBI Taxonomy" id="2779775"/>
    <lineage>
        <taxon>Bacteria</taxon>
        <taxon>Bacillati</taxon>
        <taxon>Actinomycetota</taxon>
        <taxon>Actinomycetes</taxon>
        <taxon>Micrococcales</taxon>
        <taxon>Ruaniaceae</taxon>
        <taxon>Ruania</taxon>
    </lineage>
</organism>
<name>A0A7M1SVX3_9MICO</name>
<dbReference type="GO" id="GO:0015833">
    <property type="term" value="P:peptide transport"/>
    <property type="evidence" value="ECO:0007669"/>
    <property type="project" value="TreeGrafter"/>
</dbReference>
<dbReference type="InterPro" id="IPR000914">
    <property type="entry name" value="SBP_5_dom"/>
</dbReference>
<dbReference type="CDD" id="cd08500">
    <property type="entry name" value="PBP2_NikA_DppA_OppA_like_4"/>
    <property type="match status" value="1"/>
</dbReference>
<dbReference type="PANTHER" id="PTHR30290:SF62">
    <property type="entry name" value="OLIGOPEPTIDE ABC TRANSPORTER, PERIPLASMIC OLIGOPEPTIDE-BINDING PROTEIN"/>
    <property type="match status" value="1"/>
</dbReference>
<evidence type="ECO:0000313" key="4">
    <source>
        <dbReference type="Proteomes" id="UP000593758"/>
    </source>
</evidence>
<dbReference type="PROSITE" id="PS01040">
    <property type="entry name" value="SBP_BACTERIAL_5"/>
    <property type="match status" value="1"/>
</dbReference>
<dbReference type="AlphaFoldDB" id="A0A7M1SVX3"/>
<dbReference type="EMBL" id="CP063169">
    <property type="protein sequence ID" value="QOR71114.1"/>
    <property type="molecule type" value="Genomic_DNA"/>
</dbReference>
<dbReference type="InterPro" id="IPR039424">
    <property type="entry name" value="SBP_5"/>
</dbReference>
<dbReference type="Gene3D" id="3.10.105.10">
    <property type="entry name" value="Dipeptide-binding Protein, Domain 3"/>
    <property type="match status" value="1"/>
</dbReference>
<dbReference type="Gene3D" id="3.40.190.10">
    <property type="entry name" value="Periplasmic binding protein-like II"/>
    <property type="match status" value="1"/>
</dbReference>
<dbReference type="GO" id="GO:1904680">
    <property type="term" value="F:peptide transmembrane transporter activity"/>
    <property type="evidence" value="ECO:0007669"/>
    <property type="project" value="TreeGrafter"/>
</dbReference>
<comment type="subcellular location">
    <subcellularLocation>
        <location evidence="1">Cell membrane</location>
        <topology evidence="1">Lipid-anchor</topology>
    </subcellularLocation>
</comment>
<evidence type="ECO:0000259" key="2">
    <source>
        <dbReference type="Pfam" id="PF00496"/>
    </source>
</evidence>
<dbReference type="Pfam" id="PF00496">
    <property type="entry name" value="SBP_bac_5"/>
    <property type="match status" value="1"/>
</dbReference>
<sequence>MEQTTVGGFPRRSFLALGGGALATTFLVSGCDMLEEEGGTGGESPTTAKGPEAPELAARVEAGELPPVEERLPSTPLTIEPVDRIGNYGGAWRTAFIRDAIPTAWAEFTIGCEFLVRFSPNTTDMTAAGVEANVAESFEFNDEGTEFTFHLREGLKWSDGEPFTADDIMFWYEDLFSNAELTPAPSAWLTAGGEPLVVEKTDELTVVFRFVEPNGLFLPNMARIGDMITRAPKHYLQQFHADHAEDIDAAVAEAGLSTWVELFESKGGVFGTRFNNPELPTLSAWVLDAGVNEDVTEIVAHRNPYYHKVDPEGSQLPYLDTVHYAVVAEADTLVLNAMNGEVDFHYPNISDPANKPVFAENRESGGYDFINTTRAQSTFPTIQLNLAHSDPVKREIFNNKDFRIGLSYAINRQEIIGAVFARQGEPYQVAPRPSSEFYDEEMATQYTEFDLDLANQHLDSAGYTERNGAGLRLGPDGNAISFDVEVPTTSSPMIDSLQFVKESWAEVGIEMTIKSEDHSLFIERQGGNQHDAAVFQSQGGLNAIIDPSGYFPFNQNSRWAIPWMTWYNSGGANGEEPPEAPKRQMELYDELLATADPEAQKDRMREILQIAKEEFYTIGISLWADGYGIVKNDFHNVPDGIVVGAYPNPVGTNPCQYFKD</sequence>
<dbReference type="Proteomes" id="UP000593758">
    <property type="component" value="Chromosome"/>
</dbReference>
<keyword evidence="4" id="KW-1185">Reference proteome</keyword>
<accession>A0A7M1SVX3</accession>
<dbReference type="GO" id="GO:0005886">
    <property type="term" value="C:plasma membrane"/>
    <property type="evidence" value="ECO:0007669"/>
    <property type="project" value="UniProtKB-SubCell"/>
</dbReference>
<dbReference type="SUPFAM" id="SSF53850">
    <property type="entry name" value="Periplasmic binding protein-like II"/>
    <property type="match status" value="1"/>
</dbReference>
<reference evidence="3 4" key="1">
    <citation type="submission" date="2020-10" db="EMBL/GenBank/DDBJ databases">
        <title>Haloactinobacterium sp. RN3S43, a bacterium isolated from saline soil.</title>
        <authorList>
            <person name="Sun J.-Q."/>
        </authorList>
    </citation>
    <scope>NUCLEOTIDE SEQUENCE [LARGE SCALE GENOMIC DNA]</scope>
    <source>
        <strain evidence="3 4">RN3S43</strain>
    </source>
</reference>